<gene>
    <name evidence="2" type="ORF">FC91_GL000840</name>
</gene>
<dbReference type="EMBL" id="AZFW01000016">
    <property type="protein sequence ID" value="KRM29263.1"/>
    <property type="molecule type" value="Genomic_DNA"/>
</dbReference>
<keyword evidence="1" id="KW-0812">Transmembrane</keyword>
<dbReference type="Proteomes" id="UP000050949">
    <property type="component" value="Unassembled WGS sequence"/>
</dbReference>
<evidence type="ECO:0008006" key="4">
    <source>
        <dbReference type="Google" id="ProtNLM"/>
    </source>
</evidence>
<feature type="transmembrane region" description="Helical" evidence="1">
    <location>
        <begin position="181"/>
        <end position="201"/>
    </location>
</feature>
<reference evidence="2 3" key="1">
    <citation type="journal article" date="2015" name="Genome Announc.">
        <title>Expanding the biotechnology potential of lactobacilli through comparative genomics of 213 strains and associated genera.</title>
        <authorList>
            <person name="Sun Z."/>
            <person name="Harris H.M."/>
            <person name="McCann A."/>
            <person name="Guo C."/>
            <person name="Argimon S."/>
            <person name="Zhang W."/>
            <person name="Yang X."/>
            <person name="Jeffery I.B."/>
            <person name="Cooney J.C."/>
            <person name="Kagawa T.F."/>
            <person name="Liu W."/>
            <person name="Song Y."/>
            <person name="Salvetti E."/>
            <person name="Wrobel A."/>
            <person name="Rasinkangas P."/>
            <person name="Parkhill J."/>
            <person name="Rea M.C."/>
            <person name="O'Sullivan O."/>
            <person name="Ritari J."/>
            <person name="Douillard F.P."/>
            <person name="Paul Ross R."/>
            <person name="Yang R."/>
            <person name="Briner A.E."/>
            <person name="Felis G.E."/>
            <person name="de Vos W.M."/>
            <person name="Barrangou R."/>
            <person name="Klaenhammer T.R."/>
            <person name="Caufield P.W."/>
            <person name="Cui Y."/>
            <person name="Zhang H."/>
            <person name="O'Toole P.W."/>
        </authorList>
    </citation>
    <scope>NUCLEOTIDE SEQUENCE [LARGE SCALE GENOMIC DNA]</scope>
    <source>
        <strain evidence="2 3">DSM 16991</strain>
    </source>
</reference>
<comment type="caution">
    <text evidence="2">The sequence shown here is derived from an EMBL/GenBank/DDBJ whole genome shotgun (WGS) entry which is preliminary data.</text>
</comment>
<keyword evidence="1" id="KW-0472">Membrane</keyword>
<evidence type="ECO:0000313" key="3">
    <source>
        <dbReference type="Proteomes" id="UP000050949"/>
    </source>
</evidence>
<evidence type="ECO:0000313" key="2">
    <source>
        <dbReference type="EMBL" id="KRM29263.1"/>
    </source>
</evidence>
<dbReference type="RefSeq" id="WP_152319466.1">
    <property type="nucleotide sequence ID" value="NZ_AUEH01000002.1"/>
</dbReference>
<protein>
    <recommendedName>
        <fullName evidence="4">Cell division protein FtsX</fullName>
    </recommendedName>
</protein>
<dbReference type="AlphaFoldDB" id="A0A0R1XGG4"/>
<sequence>MMRVVRFELRRLWRSYLAGGLLLLTVLLTALFFWFAQVGVGQYRTQLLQDLESKDQSVGQEVNGLQFQIKQTDDAAVKKVLRAQLNLTSRTDDGIVAQIKAVKQRNSPAFIAGGLQVSRYGPQFNKTGAGNSAGWSDQQLLQQKQQYQTLQKEHQAFESPTVTMQAPGLLVNWQRLLASPLTLVLVILILSTLWVTAVFTANRQWMQLNVQPAWQWLAANWAVMSGIWLMMLLIANGCMFLFARFLGSPLLSGTISWTAVLPGSKLTYWQAWLLALGQSWVSFIGGYGVWLGLTQWIQRRRRG</sequence>
<accession>A0A0R1XGG4</accession>
<dbReference type="eggNOG" id="ENOG50312XZ">
    <property type="taxonomic scope" value="Bacteria"/>
</dbReference>
<feature type="transmembrane region" description="Helical" evidence="1">
    <location>
        <begin position="272"/>
        <end position="293"/>
    </location>
</feature>
<organism evidence="2 3">
    <name type="scientific">Schleiferilactobacillus harbinensis DSM 16991</name>
    <dbReference type="NCBI Taxonomy" id="1122147"/>
    <lineage>
        <taxon>Bacteria</taxon>
        <taxon>Bacillati</taxon>
        <taxon>Bacillota</taxon>
        <taxon>Bacilli</taxon>
        <taxon>Lactobacillales</taxon>
        <taxon>Lactobacillaceae</taxon>
        <taxon>Schleiferilactobacillus</taxon>
    </lineage>
</organism>
<proteinExistence type="predicted"/>
<feature type="transmembrane region" description="Helical" evidence="1">
    <location>
        <begin position="16"/>
        <end position="36"/>
    </location>
</feature>
<evidence type="ECO:0000256" key="1">
    <source>
        <dbReference type="SAM" id="Phobius"/>
    </source>
</evidence>
<keyword evidence="1" id="KW-1133">Transmembrane helix</keyword>
<dbReference type="PATRIC" id="fig|1122147.4.peg.869"/>
<name>A0A0R1XGG4_9LACO</name>
<feature type="transmembrane region" description="Helical" evidence="1">
    <location>
        <begin position="213"/>
        <end position="234"/>
    </location>
</feature>